<feature type="region of interest" description="Disordered" evidence="1">
    <location>
        <begin position="130"/>
        <end position="166"/>
    </location>
</feature>
<dbReference type="EMBL" id="BKCJ010324943">
    <property type="protein sequence ID" value="GEZ79751.1"/>
    <property type="molecule type" value="Genomic_DNA"/>
</dbReference>
<name>A0A699IR40_TANCI</name>
<feature type="compositionally biased region" description="Polar residues" evidence="1">
    <location>
        <begin position="30"/>
        <end position="53"/>
    </location>
</feature>
<reference evidence="2" key="1">
    <citation type="journal article" date="2019" name="Sci. Rep.">
        <title>Draft genome of Tanacetum cinerariifolium, the natural source of mosquito coil.</title>
        <authorList>
            <person name="Yamashiro T."/>
            <person name="Shiraishi A."/>
            <person name="Satake H."/>
            <person name="Nakayama K."/>
        </authorList>
    </citation>
    <scope>NUCLEOTIDE SEQUENCE</scope>
</reference>
<sequence length="339" mass="39039">MGIRIPQSNVPSSVADKAITKEMHDGLRRATTTASSLEAEQGSVNISKTQTKATPSGPSSPRTSSEGGPGGEGNMQILELMDICTKLPSKVTTLENELKSTKAIYNKALITLIKRVKKLEFKLKHKRRRAVVNSSEDEEASLDKEDSPKQGRMIEEINKDENTNLVKSTKDKGKAIMQESDPPKKIKKKEMILISLDEEISQRFYEEEQAQLLMDEEYDQQVQAQCSLVKEMFNSSNPTEDKEIALWVELKRLFERDEDDELWKFKSFELIWRLYDWCEVHHISTRDGQDIFMLVKKEYPLSRGALLMMLVQKLQVDEHNEMAKELIRKIFMQEERPKK</sequence>
<evidence type="ECO:0000313" key="2">
    <source>
        <dbReference type="EMBL" id="GEZ79751.1"/>
    </source>
</evidence>
<organism evidence="2">
    <name type="scientific">Tanacetum cinerariifolium</name>
    <name type="common">Dalmatian daisy</name>
    <name type="synonym">Chrysanthemum cinerariifolium</name>
    <dbReference type="NCBI Taxonomy" id="118510"/>
    <lineage>
        <taxon>Eukaryota</taxon>
        <taxon>Viridiplantae</taxon>
        <taxon>Streptophyta</taxon>
        <taxon>Embryophyta</taxon>
        <taxon>Tracheophyta</taxon>
        <taxon>Spermatophyta</taxon>
        <taxon>Magnoliopsida</taxon>
        <taxon>eudicotyledons</taxon>
        <taxon>Gunneridae</taxon>
        <taxon>Pentapetalae</taxon>
        <taxon>asterids</taxon>
        <taxon>campanulids</taxon>
        <taxon>Asterales</taxon>
        <taxon>Asteraceae</taxon>
        <taxon>Asteroideae</taxon>
        <taxon>Anthemideae</taxon>
        <taxon>Anthemidinae</taxon>
        <taxon>Tanacetum</taxon>
    </lineage>
</organism>
<evidence type="ECO:0000256" key="1">
    <source>
        <dbReference type="SAM" id="MobiDB-lite"/>
    </source>
</evidence>
<feature type="compositionally biased region" description="Low complexity" evidence="1">
    <location>
        <begin position="54"/>
        <end position="66"/>
    </location>
</feature>
<proteinExistence type="predicted"/>
<comment type="caution">
    <text evidence="2">The sequence shown here is derived from an EMBL/GenBank/DDBJ whole genome shotgun (WGS) entry which is preliminary data.</text>
</comment>
<gene>
    <name evidence="2" type="ORF">Tci_551724</name>
</gene>
<feature type="compositionally biased region" description="Basic and acidic residues" evidence="1">
    <location>
        <begin position="141"/>
        <end position="166"/>
    </location>
</feature>
<feature type="region of interest" description="Disordered" evidence="1">
    <location>
        <begin position="28"/>
        <end position="74"/>
    </location>
</feature>
<accession>A0A699IR40</accession>
<dbReference type="AlphaFoldDB" id="A0A699IR40"/>
<protein>
    <submittedName>
        <fullName evidence="2">Uncharacterized protein</fullName>
    </submittedName>
</protein>